<keyword evidence="2" id="KW-1185">Reference proteome</keyword>
<evidence type="ECO:0000313" key="1">
    <source>
        <dbReference type="EMBL" id="GME87280.1"/>
    </source>
</evidence>
<sequence length="1275" mass="145878">MAKKNSYGKAHNEDERNDNIIPENRDASGNLAPMSDEQKQNSKRKLKDVIANQHKEKLSRQKKKRLDKYIEHQLKREEKAILFKKLEETRIDSSILKSAKLIGTGRQTKREEFVEALQLEKQGRGDDRTKDILYEERTVKNWDDSSDEEFKDYRENLKQKPVEEKNDDASDDEDETHPSTQSEGFIDYRPTQGLSMGFGFQNLVKKEKKTKPSKSYSWRAKVEIQDKKRKNEEDEMDFEYSSDDEEEEIEDSEAEGDDDDDDEDEEEEEDAESEDEETQNKVEENGKDDEDAEDDKDDEDDEEESEEESEEEEVEEASSDFKPKHSEKAQGFKEWAEAQVRKMEGREEFVAPTAPQMEYQPVIRSEDLESEIKEDYIPINEKLSRKIFTVDVIRSDEIQKSRMALPVFSEEHRIMEAIHHNDCVIICGETGSGKTTQVPQFLFESGYGNENSETPGLIGVTQPRRVAAVSMADRVGKELGNHANKVGYQIRFDTKIGKETALKFMTDGVLLREMMTDFMLQKYSALIIDEAHERNVNTDILIGMLSRILKLRRQYFEKDPKKYKPLKLIIMSATLRVSDFSENKTLFDTPPPILKVEARQYPVSIHFNRRTAFNYTEEAFRKTCKIHRRLPKGGILVFLTGKNEITDMVKKLRKTFPFADTQETKKNKQIREFKRQDKIESIKVSAKNADIEPEEIDFEVEEMEDDFDDEILENESDEEGEEEGFEETLDEDQNENDPLYVLPLYSLLPTKEQMKIFQDPPAGSRLCVIATNVAETSLTIPGIRYVVDCGRSKERKFKETTGVQSFEIDWISKASADQRSGRAGRTGPGHCYRLFSSAVYESDFPPFSKPEILRMPVESVVLSMKSIGIDNIVNFPFPTPPDRVMLSAAESLLQHLGALNENHTVTDLGKKMSLFPLSPRFSKMLIIGNQHECLPYVIALVSGLSVGEPFLTEAELNLVSSSTQKKKTVKRSDDSDDDEEDDDEEQEEQMTQKELEEQRQMRSKFNRSRKLFSRLDKYSDALRLLSAICAADHIPKTQREAFFRDHFMRSKIMDEIAKLRKQLTYIVNVNTKKENIAVSDNVSDDDLKLQKPSKVQVAAIKQMITIGFIDQIAIRADLVSRDVSISNKSTIISVPYATLFPSATKANEDNTDGFVYIHPSSIITNCGELPPPYLVYQSLNLSSNRTEGKLIKLRMKVLNDVGAKPLANVAKGSGLITYSKPLGHPYAPKDISPTERECYVIPRFGATIGTGGIGWDLPAIKVIQKKEFGNWIVKE</sequence>
<comment type="caution">
    <text evidence="1">The sequence shown here is derived from an EMBL/GenBank/DDBJ whole genome shotgun (WGS) entry which is preliminary data.</text>
</comment>
<gene>
    <name evidence="1" type="ORF">Cboi01_000028300</name>
</gene>
<reference evidence="1" key="1">
    <citation type="submission" date="2023-04" db="EMBL/GenBank/DDBJ databases">
        <title>Candida boidinii NBRC 1967.</title>
        <authorList>
            <person name="Ichikawa N."/>
            <person name="Sato H."/>
            <person name="Tonouchi N."/>
        </authorList>
    </citation>
    <scope>NUCLEOTIDE SEQUENCE</scope>
    <source>
        <strain evidence="1">NBRC 1967</strain>
    </source>
</reference>
<accession>A0ACB5TF91</accession>
<dbReference type="EMBL" id="BSXV01000069">
    <property type="protein sequence ID" value="GME87280.1"/>
    <property type="molecule type" value="Genomic_DNA"/>
</dbReference>
<proteinExistence type="predicted"/>
<organism evidence="1 2">
    <name type="scientific">Candida boidinii</name>
    <name type="common">Yeast</name>
    <dbReference type="NCBI Taxonomy" id="5477"/>
    <lineage>
        <taxon>Eukaryota</taxon>
        <taxon>Fungi</taxon>
        <taxon>Dikarya</taxon>
        <taxon>Ascomycota</taxon>
        <taxon>Saccharomycotina</taxon>
        <taxon>Pichiomycetes</taxon>
        <taxon>Pichiales</taxon>
        <taxon>Pichiaceae</taxon>
        <taxon>Ogataea</taxon>
        <taxon>Ogataea/Candida clade</taxon>
    </lineage>
</organism>
<protein>
    <submittedName>
        <fullName evidence="1">Unnamed protein product</fullName>
    </submittedName>
</protein>
<name>A0ACB5TF91_CANBO</name>
<evidence type="ECO:0000313" key="2">
    <source>
        <dbReference type="Proteomes" id="UP001165101"/>
    </source>
</evidence>
<dbReference type="Proteomes" id="UP001165101">
    <property type="component" value="Unassembled WGS sequence"/>
</dbReference>